<dbReference type="AlphaFoldDB" id="A0A4Q7DGZ1"/>
<sequence length="112" mass="13163">MKVLSFIILCLIQNLYAANPSIVSLQQREGILLEQWHQQQSQIGKVLHRLRQRQFSTHHIHMVCFKNLKALVHQNLAMRSLEGPFRNQNEQIIKLCNDIAQVRRELKTLLGR</sequence>
<dbReference type="RefSeq" id="WP_130153812.1">
    <property type="nucleotide sequence ID" value="NZ_SCFB01000005.1"/>
</dbReference>
<dbReference type="Proteomes" id="UP000293550">
    <property type="component" value="Unassembled WGS sequence"/>
</dbReference>
<evidence type="ECO:0000313" key="3">
    <source>
        <dbReference type="Proteomes" id="UP000293550"/>
    </source>
</evidence>
<proteinExistence type="predicted"/>
<gene>
    <name evidence="2" type="ORF">EQU50_03730</name>
</gene>
<evidence type="ECO:0000313" key="2">
    <source>
        <dbReference type="EMBL" id="RZI46053.1"/>
    </source>
</evidence>
<accession>A0A4Q7DGZ1</accession>
<name>A0A4Q7DGZ1_9PROT</name>
<evidence type="ECO:0000256" key="1">
    <source>
        <dbReference type="SAM" id="SignalP"/>
    </source>
</evidence>
<keyword evidence="1" id="KW-0732">Signal</keyword>
<feature type="signal peptide" evidence="1">
    <location>
        <begin position="1"/>
        <end position="17"/>
    </location>
</feature>
<comment type="caution">
    <text evidence="2">The sequence shown here is derived from an EMBL/GenBank/DDBJ whole genome shotgun (WGS) entry which is preliminary data.</text>
</comment>
<feature type="chain" id="PRO_5020477446" evidence="1">
    <location>
        <begin position="18"/>
        <end position="112"/>
    </location>
</feature>
<protein>
    <submittedName>
        <fullName evidence="2">Uncharacterized protein</fullName>
    </submittedName>
</protein>
<reference evidence="2 3" key="1">
    <citation type="submission" date="2018-10" db="EMBL/GenBank/DDBJ databases">
        <title>An updated phylogeny of the Alphaproteobacteria reveals that the parasitic Rickettsiales and Holosporales have independent origins.</title>
        <authorList>
            <person name="Munoz-Gomez S.A."/>
            <person name="Hess S."/>
            <person name="Burger G."/>
            <person name="Lang B.F."/>
            <person name="Susko E."/>
            <person name="Slamovits C.H."/>
            <person name="Roger A.J."/>
        </authorList>
    </citation>
    <scope>NUCLEOTIDE SEQUENCE [LARGE SCALE GENOMIC DNA]</scope>
    <source>
        <strain evidence="2">HOLO01</strain>
    </source>
</reference>
<keyword evidence="3" id="KW-1185">Reference proteome</keyword>
<dbReference type="EMBL" id="SCFB01000005">
    <property type="protein sequence ID" value="RZI46053.1"/>
    <property type="molecule type" value="Genomic_DNA"/>
</dbReference>
<organism evidence="2 3">
    <name type="scientific">Candidatus Finniella inopinata</name>
    <dbReference type="NCBI Taxonomy" id="1696036"/>
    <lineage>
        <taxon>Bacteria</taxon>
        <taxon>Pseudomonadati</taxon>
        <taxon>Pseudomonadota</taxon>
        <taxon>Alphaproteobacteria</taxon>
        <taxon>Holosporales</taxon>
        <taxon>Candidatus Paracaedibacteraceae</taxon>
        <taxon>Candidatus Finniella</taxon>
    </lineage>
</organism>